<feature type="transmembrane region" description="Helical" evidence="1">
    <location>
        <begin position="168"/>
        <end position="191"/>
    </location>
</feature>
<keyword evidence="3" id="KW-1185">Reference proteome</keyword>
<dbReference type="PANTHER" id="PTHR35394:SF5">
    <property type="entry name" value="DUF3176 DOMAIN-CONTAINING PROTEIN"/>
    <property type="match status" value="1"/>
</dbReference>
<organism evidence="2 3">
    <name type="scientific">Penicillium subrubescens</name>
    <dbReference type="NCBI Taxonomy" id="1316194"/>
    <lineage>
        <taxon>Eukaryota</taxon>
        <taxon>Fungi</taxon>
        <taxon>Dikarya</taxon>
        <taxon>Ascomycota</taxon>
        <taxon>Pezizomycotina</taxon>
        <taxon>Eurotiomycetes</taxon>
        <taxon>Eurotiomycetidae</taxon>
        <taxon>Eurotiales</taxon>
        <taxon>Aspergillaceae</taxon>
        <taxon>Penicillium</taxon>
    </lineage>
</organism>
<keyword evidence="1" id="KW-1133">Transmembrane helix</keyword>
<protein>
    <submittedName>
        <fullName evidence="2">Uncharacterized protein</fullName>
    </submittedName>
</protein>
<evidence type="ECO:0000256" key="1">
    <source>
        <dbReference type="SAM" id="Phobius"/>
    </source>
</evidence>
<keyword evidence="1" id="KW-0812">Transmembrane</keyword>
<name>A0A1Q5SND8_9EURO</name>
<feature type="transmembrane region" description="Helical" evidence="1">
    <location>
        <begin position="526"/>
        <end position="548"/>
    </location>
</feature>
<dbReference type="STRING" id="1316194.A0A1Q5SND8"/>
<dbReference type="AlphaFoldDB" id="A0A1Q5SND8"/>
<feature type="transmembrane region" description="Helical" evidence="1">
    <location>
        <begin position="75"/>
        <end position="96"/>
    </location>
</feature>
<dbReference type="PANTHER" id="PTHR35394">
    <property type="entry name" value="DUF3176 DOMAIN-CONTAINING PROTEIN"/>
    <property type="match status" value="1"/>
</dbReference>
<dbReference type="InterPro" id="IPR021514">
    <property type="entry name" value="DUF3176"/>
</dbReference>
<evidence type="ECO:0000313" key="3">
    <source>
        <dbReference type="Proteomes" id="UP000186955"/>
    </source>
</evidence>
<accession>A0A1Q5SND8</accession>
<dbReference type="Proteomes" id="UP000186955">
    <property type="component" value="Unassembled WGS sequence"/>
</dbReference>
<sequence length="612" mass="67038">MAPPSVSDCSQHGDLAITRTSSVSSIHRLSEERDPATDTRESFNYTFQPLFNEGPNSPTASKINEKKPFDWNGSWAWETGGSALGIISLALLVAFLAKIDGTAYDRWQYSISPNTVVSVITTIGKAAILVPVSACLSQLKWNRYRRVNRLSDLQALDEASRGAWGSTVLFWSMTPSLATVGALLTVLAVAIDPFSQQIITIHSRNALAPNGTAYVQMARGYNLNSDEQKSPTMQIAVLSGLFQTNAALNPHCDSDYHCEYPEFVTLGICSKCEDVTQETNQTCKTSPETAAINYLGSGWDNMRTNCTYQSPSGFDVDLADVTLSMNNGRTLTYLQAKSSIVLNTTITSAVGIESPLIAILSLIDNNKTYYSHQNHTKSPNKPDMTECAVYWCEQEFPTASTRRAYQPSRTQPLIPVDPVVTQGTVIGHDQPYLAAPSGLHTLSENSSYPINHTTYTTLTSDISTILTSDSDSAKIFGTENLVTRNITDILSSLATSMTDVIRSDPDTSIPVAGNAYYSQNFIHVRWPWIILPVFVGVMSTAFLIITAVSSRKAVLWKTSLLPLLVGRLEVQPSHALSTMGSVDEMGRKSKSVRVYLEHDPGLTFVEDTIPRR</sequence>
<comment type="caution">
    <text evidence="2">The sequence shown here is derived from an EMBL/GenBank/DDBJ whole genome shotgun (WGS) entry which is preliminary data.</text>
</comment>
<proteinExistence type="predicted"/>
<gene>
    <name evidence="2" type="ORF">PENSUB_13580</name>
</gene>
<reference evidence="2 3" key="1">
    <citation type="submission" date="2016-10" db="EMBL/GenBank/DDBJ databases">
        <title>Genome sequence of the ascomycete fungus Penicillium subrubescens.</title>
        <authorList>
            <person name="De Vries R.P."/>
            <person name="Peng M."/>
            <person name="Dilokpimol A."/>
            <person name="Hilden K."/>
            <person name="Makela M.R."/>
            <person name="Grigoriev I."/>
            <person name="Riley R."/>
            <person name="Granchi Z."/>
        </authorList>
    </citation>
    <scope>NUCLEOTIDE SEQUENCE [LARGE SCALE GENOMIC DNA]</scope>
    <source>
        <strain evidence="2 3">CBS 132785</strain>
    </source>
</reference>
<dbReference type="Pfam" id="PF11374">
    <property type="entry name" value="DUF3176"/>
    <property type="match status" value="1"/>
</dbReference>
<keyword evidence="1" id="KW-0472">Membrane</keyword>
<evidence type="ECO:0000313" key="2">
    <source>
        <dbReference type="EMBL" id="OKO89514.1"/>
    </source>
</evidence>
<dbReference type="OrthoDB" id="5376804at2759"/>
<dbReference type="EMBL" id="MNBE01000773">
    <property type="protein sequence ID" value="OKO89514.1"/>
    <property type="molecule type" value="Genomic_DNA"/>
</dbReference>